<dbReference type="GO" id="GO:0009423">
    <property type="term" value="P:chorismate biosynthetic process"/>
    <property type="evidence" value="ECO:0007669"/>
    <property type="project" value="UniProtKB-UniRule"/>
</dbReference>
<feature type="binding site" evidence="8 10">
    <location>
        <position position="80"/>
    </location>
    <ligand>
        <name>substrate</name>
    </ligand>
</feature>
<feature type="site" description="Transition state stabilizer" evidence="8 11">
    <location>
        <position position="18"/>
    </location>
</feature>
<name>A0A3G1KNI1_FORW1</name>
<dbReference type="GO" id="GO:0019631">
    <property type="term" value="P:quinate catabolic process"/>
    <property type="evidence" value="ECO:0007669"/>
    <property type="project" value="TreeGrafter"/>
</dbReference>
<dbReference type="InterPro" id="IPR036441">
    <property type="entry name" value="DHquinase_II_sf"/>
</dbReference>
<sequence>MPKLVVLHGPNLNLLGNRETDVYGRVTLEEINQNLTRLAAKHGVEIFCAQSNSEGEIIDILHREGANADCVILNPGAYTHYSIAIRDAVKGIHTPVVEVHLSNIYAREEFRHVSVVAPAAKGQISGFGPFSYQMAFYAAWHIMKENS</sequence>
<dbReference type="GO" id="GO:0008652">
    <property type="term" value="P:amino acid biosynthetic process"/>
    <property type="evidence" value="ECO:0007669"/>
    <property type="project" value="UniProtKB-KW"/>
</dbReference>
<dbReference type="SUPFAM" id="SSF52304">
    <property type="entry name" value="Type II 3-dehydroquinate dehydratase"/>
    <property type="match status" value="1"/>
</dbReference>
<dbReference type="Pfam" id="PF01220">
    <property type="entry name" value="DHquinase_II"/>
    <property type="match status" value="1"/>
</dbReference>
<feature type="binding site" evidence="8 10">
    <location>
        <position position="87"/>
    </location>
    <ligand>
        <name>substrate</name>
    </ligand>
</feature>
<evidence type="ECO:0000256" key="4">
    <source>
        <dbReference type="ARBA" id="ARBA00011193"/>
    </source>
</evidence>
<comment type="pathway">
    <text evidence="2 8">Metabolic intermediate biosynthesis; chorismate biosynthesis; chorismate from D-erythrose 4-phosphate and phosphoenolpyruvate: step 3/7.</text>
</comment>
<feature type="binding site" evidence="8 10">
    <location>
        <position position="111"/>
    </location>
    <ligand>
        <name>substrate</name>
    </ligand>
</feature>
<dbReference type="GO" id="GO:0009073">
    <property type="term" value="P:aromatic amino acid family biosynthetic process"/>
    <property type="evidence" value="ECO:0007669"/>
    <property type="project" value="UniProtKB-KW"/>
</dbReference>
<evidence type="ECO:0000256" key="8">
    <source>
        <dbReference type="HAMAP-Rule" id="MF_00169"/>
    </source>
</evidence>
<proteinExistence type="inferred from homology"/>
<dbReference type="InterPro" id="IPR018509">
    <property type="entry name" value="DHquinase_II_CS"/>
</dbReference>
<organism evidence="12 13">
    <name type="scientific">Formimonas warabiya</name>
    <dbReference type="NCBI Taxonomy" id="1761012"/>
    <lineage>
        <taxon>Bacteria</taxon>
        <taxon>Bacillati</taxon>
        <taxon>Bacillota</taxon>
        <taxon>Clostridia</taxon>
        <taxon>Eubacteriales</taxon>
        <taxon>Peptococcaceae</taxon>
        <taxon>Candidatus Formimonas</taxon>
    </lineage>
</organism>
<evidence type="ECO:0000313" key="13">
    <source>
        <dbReference type="Proteomes" id="UP000323521"/>
    </source>
</evidence>
<dbReference type="EC" id="4.2.1.10" evidence="5 8"/>
<comment type="subunit">
    <text evidence="4 8">Homododecamer.</text>
</comment>
<dbReference type="NCBIfam" id="NF003807">
    <property type="entry name" value="PRK05395.1-4"/>
    <property type="match status" value="1"/>
</dbReference>
<reference evidence="12 13" key="1">
    <citation type="submission" date="2016-10" db="EMBL/GenBank/DDBJ databases">
        <title>Complete Genome Sequence of Peptococcaceae strain DCMF.</title>
        <authorList>
            <person name="Edwards R.J."/>
            <person name="Holland S.I."/>
            <person name="Deshpande N.P."/>
            <person name="Wong Y.K."/>
            <person name="Ertan H."/>
            <person name="Manefield M."/>
            <person name="Russell T.L."/>
            <person name="Lee M.J."/>
        </authorList>
    </citation>
    <scope>NUCLEOTIDE SEQUENCE [LARGE SCALE GENOMIC DNA]</scope>
    <source>
        <strain evidence="12 13">DCMF</strain>
    </source>
</reference>
<dbReference type="RefSeq" id="WP_148133194.1">
    <property type="nucleotide sequence ID" value="NZ_CP017634.1"/>
</dbReference>
<dbReference type="Gene3D" id="3.40.50.9100">
    <property type="entry name" value="Dehydroquinase, class II"/>
    <property type="match status" value="1"/>
</dbReference>
<keyword evidence="13" id="KW-1185">Reference proteome</keyword>
<protein>
    <recommendedName>
        <fullName evidence="5 8">3-dehydroquinate dehydratase</fullName>
        <shortName evidence="8">3-dehydroquinase</shortName>
        <ecNumber evidence="5 8">4.2.1.10</ecNumber>
    </recommendedName>
    <alternativeName>
        <fullName evidence="8">Type II DHQase</fullName>
    </alternativeName>
</protein>
<comment type="similarity">
    <text evidence="3 8">Belongs to the type-II 3-dehydroquinase family.</text>
</comment>
<dbReference type="NCBIfam" id="NF003806">
    <property type="entry name" value="PRK05395.1-3"/>
    <property type="match status" value="1"/>
</dbReference>
<evidence type="ECO:0000256" key="1">
    <source>
        <dbReference type="ARBA" id="ARBA00001864"/>
    </source>
</evidence>
<feature type="active site" description="Proton acceptor" evidence="8 9">
    <location>
        <position position="23"/>
    </location>
</feature>
<dbReference type="GO" id="GO:0003855">
    <property type="term" value="F:3-dehydroquinate dehydratase activity"/>
    <property type="evidence" value="ECO:0007669"/>
    <property type="project" value="UniProtKB-UniRule"/>
</dbReference>
<dbReference type="PANTHER" id="PTHR21272:SF3">
    <property type="entry name" value="CATABOLIC 3-DEHYDROQUINASE"/>
    <property type="match status" value="1"/>
</dbReference>
<dbReference type="OrthoDB" id="9790793at2"/>
<evidence type="ECO:0000256" key="3">
    <source>
        <dbReference type="ARBA" id="ARBA00011037"/>
    </source>
</evidence>
<dbReference type="PROSITE" id="PS01029">
    <property type="entry name" value="DEHYDROQUINASE_II"/>
    <property type="match status" value="1"/>
</dbReference>
<dbReference type="EMBL" id="CP017634">
    <property type="protein sequence ID" value="ATW24022.1"/>
    <property type="molecule type" value="Genomic_DNA"/>
</dbReference>
<comment type="function">
    <text evidence="8">Catalyzes a trans-dehydration via an enolate intermediate.</text>
</comment>
<gene>
    <name evidence="8" type="primary">aroQ</name>
    <name evidence="12" type="ORF">DCMF_03745</name>
</gene>
<dbReference type="Proteomes" id="UP000323521">
    <property type="component" value="Chromosome"/>
</dbReference>
<dbReference type="UniPathway" id="UPA00053">
    <property type="reaction ID" value="UER00086"/>
</dbReference>
<feature type="binding site" evidence="8 10">
    <location>
        <position position="74"/>
    </location>
    <ligand>
        <name>substrate</name>
    </ligand>
</feature>
<dbReference type="AlphaFoldDB" id="A0A3G1KNI1"/>
<feature type="active site" description="Proton donor" evidence="8 9">
    <location>
        <position position="100"/>
    </location>
</feature>
<dbReference type="HAMAP" id="MF_00169">
    <property type="entry name" value="AroQ"/>
    <property type="match status" value="1"/>
</dbReference>
<dbReference type="KEGG" id="fwa:DCMF_03745"/>
<evidence type="ECO:0000256" key="11">
    <source>
        <dbReference type="PIRSR" id="PIRSR001399-3"/>
    </source>
</evidence>
<evidence type="ECO:0000256" key="9">
    <source>
        <dbReference type="PIRSR" id="PIRSR001399-1"/>
    </source>
</evidence>
<comment type="catalytic activity">
    <reaction evidence="1 8">
        <text>3-dehydroquinate = 3-dehydroshikimate + H2O</text>
        <dbReference type="Rhea" id="RHEA:21096"/>
        <dbReference type="ChEBI" id="CHEBI:15377"/>
        <dbReference type="ChEBI" id="CHEBI:16630"/>
        <dbReference type="ChEBI" id="CHEBI:32364"/>
        <dbReference type="EC" id="4.2.1.10"/>
    </reaction>
</comment>
<dbReference type="NCBIfam" id="NF003805">
    <property type="entry name" value="PRK05395.1-2"/>
    <property type="match status" value="1"/>
</dbReference>
<evidence type="ECO:0000256" key="10">
    <source>
        <dbReference type="PIRSR" id="PIRSR001399-2"/>
    </source>
</evidence>
<feature type="binding site" evidence="8 10">
    <location>
        <begin position="101"/>
        <end position="102"/>
    </location>
    <ligand>
        <name>substrate</name>
    </ligand>
</feature>
<keyword evidence="6 8" id="KW-0057">Aromatic amino acid biosynthesis</keyword>
<evidence type="ECO:0000256" key="6">
    <source>
        <dbReference type="ARBA" id="ARBA00023141"/>
    </source>
</evidence>
<evidence type="ECO:0000256" key="5">
    <source>
        <dbReference type="ARBA" id="ARBA00012060"/>
    </source>
</evidence>
<evidence type="ECO:0000313" key="12">
    <source>
        <dbReference type="EMBL" id="ATW24022.1"/>
    </source>
</evidence>
<dbReference type="PANTHER" id="PTHR21272">
    <property type="entry name" value="CATABOLIC 3-DEHYDROQUINASE"/>
    <property type="match status" value="1"/>
</dbReference>
<dbReference type="NCBIfam" id="TIGR01088">
    <property type="entry name" value="aroQ"/>
    <property type="match status" value="1"/>
</dbReference>
<evidence type="ECO:0000256" key="7">
    <source>
        <dbReference type="ARBA" id="ARBA00023239"/>
    </source>
</evidence>
<keyword evidence="8" id="KW-0028">Amino-acid biosynthesis</keyword>
<keyword evidence="7 8" id="KW-0456">Lyase</keyword>
<accession>A0A3G1KNI1</accession>
<dbReference type="CDD" id="cd00466">
    <property type="entry name" value="DHQase_II"/>
    <property type="match status" value="1"/>
</dbReference>
<dbReference type="InterPro" id="IPR001874">
    <property type="entry name" value="DHquinase_II"/>
</dbReference>
<dbReference type="PIRSF" id="PIRSF001399">
    <property type="entry name" value="DHquinase_II"/>
    <property type="match status" value="1"/>
</dbReference>
<evidence type="ECO:0000256" key="2">
    <source>
        <dbReference type="ARBA" id="ARBA00004902"/>
    </source>
</evidence>